<keyword evidence="3" id="KW-1185">Reference proteome</keyword>
<dbReference type="AlphaFoldDB" id="A0A9P9FJP3"/>
<dbReference type="EMBL" id="JAGMUU010000001">
    <property type="protein sequence ID" value="KAH7163566.1"/>
    <property type="molecule type" value="Genomic_DNA"/>
</dbReference>
<organism evidence="2 3">
    <name type="scientific">Dactylonectria estremocensis</name>
    <dbReference type="NCBI Taxonomy" id="1079267"/>
    <lineage>
        <taxon>Eukaryota</taxon>
        <taxon>Fungi</taxon>
        <taxon>Dikarya</taxon>
        <taxon>Ascomycota</taxon>
        <taxon>Pezizomycotina</taxon>
        <taxon>Sordariomycetes</taxon>
        <taxon>Hypocreomycetidae</taxon>
        <taxon>Hypocreales</taxon>
        <taxon>Nectriaceae</taxon>
        <taxon>Dactylonectria</taxon>
    </lineage>
</organism>
<gene>
    <name evidence="2" type="ORF">B0J13DRAFT_538820</name>
</gene>
<feature type="compositionally biased region" description="Polar residues" evidence="1">
    <location>
        <begin position="255"/>
        <end position="271"/>
    </location>
</feature>
<proteinExistence type="predicted"/>
<sequence>MEADKARWGYCQTCVEQGGSSHPGRFPLMKTDTDMTNPEDGYSYCVRHRCNLPGCRRPRGGDPWRCKRDALRSAARDLKELGASKSWEISAAVTRPESSQLSKYAQRFCQVCGASFVDLTSPGIPPGGPVCCSRHRCSSPGCYKPREPSMSPTIFEQFRPFSRLKMMYRWTCAEHNLSNSKSSHRTKTKSRRCEACGTPVQDASLPIVSSEARYFSRHQCDHASCSKPQVEPLCDGNWLCDKNDFHTPAMPSGAETRTATPPQTPPKSNTYEPPLANQRHSRVRSMLNWRLLLRSRTENRAEFPALDEAPAPMQTEAEDFPIEPPPRYSTVVFCESVL</sequence>
<evidence type="ECO:0000313" key="3">
    <source>
        <dbReference type="Proteomes" id="UP000717696"/>
    </source>
</evidence>
<reference evidence="2" key="1">
    <citation type="journal article" date="2021" name="Nat. Commun.">
        <title>Genetic determinants of endophytism in the Arabidopsis root mycobiome.</title>
        <authorList>
            <person name="Mesny F."/>
            <person name="Miyauchi S."/>
            <person name="Thiergart T."/>
            <person name="Pickel B."/>
            <person name="Atanasova L."/>
            <person name="Karlsson M."/>
            <person name="Huettel B."/>
            <person name="Barry K.W."/>
            <person name="Haridas S."/>
            <person name="Chen C."/>
            <person name="Bauer D."/>
            <person name="Andreopoulos W."/>
            <person name="Pangilinan J."/>
            <person name="LaButti K."/>
            <person name="Riley R."/>
            <person name="Lipzen A."/>
            <person name="Clum A."/>
            <person name="Drula E."/>
            <person name="Henrissat B."/>
            <person name="Kohler A."/>
            <person name="Grigoriev I.V."/>
            <person name="Martin F.M."/>
            <person name="Hacquard S."/>
        </authorList>
    </citation>
    <scope>NUCLEOTIDE SEQUENCE</scope>
    <source>
        <strain evidence="2">MPI-CAGE-AT-0021</strain>
    </source>
</reference>
<feature type="region of interest" description="Disordered" evidence="1">
    <location>
        <begin position="249"/>
        <end position="279"/>
    </location>
</feature>
<dbReference type="OrthoDB" id="5085692at2759"/>
<name>A0A9P9FJP3_9HYPO</name>
<accession>A0A9P9FJP3</accession>
<evidence type="ECO:0000256" key="1">
    <source>
        <dbReference type="SAM" id="MobiDB-lite"/>
    </source>
</evidence>
<evidence type="ECO:0000313" key="2">
    <source>
        <dbReference type="EMBL" id="KAH7163566.1"/>
    </source>
</evidence>
<dbReference type="Proteomes" id="UP000717696">
    <property type="component" value="Unassembled WGS sequence"/>
</dbReference>
<comment type="caution">
    <text evidence="2">The sequence shown here is derived from an EMBL/GenBank/DDBJ whole genome shotgun (WGS) entry which is preliminary data.</text>
</comment>
<protein>
    <submittedName>
        <fullName evidence="2">Uncharacterized protein</fullName>
    </submittedName>
</protein>